<sequence>MFEENVTGRPCIRAACLLFFFFFWAAGSGVSFAASPNRFALVIGNSAYPEAPLANPANDARDIAAMLDKLGFKVKSAINCSRQETGRLISEFSNELTRNSVALFYYAGHGVQVGGGNYLIPVDAKIENITDVKFQCVSLNYVLEILRAAGTAVNIIILDACRNDPFTGTGSRSVFQKNRGLAVMQAPSGTILVYATAPGEVAADGEGRNGVFTKALLENISSPNTDIEIMLRKVRLAVQHATRGKQVPWSSSSLVESFLFNTAIEMDKDKFGSSAADAPVKKQKPAPKYENLELVVSGKGHSKLSDTLNRKIASQKAALADAKKKAMAMLTKSPYLMPRSAAKVMIEEGEMIEFEYLDDGQTAVLKYRIYLGD</sequence>
<dbReference type="KEGG" id="dsa:Desal_2227"/>
<proteinExistence type="predicted"/>
<dbReference type="Pfam" id="PF00656">
    <property type="entry name" value="Peptidase_C14"/>
    <property type="match status" value="1"/>
</dbReference>
<organism evidence="2 3">
    <name type="scientific">Maridesulfovibrio salexigens (strain ATCC 14822 / DSM 2638 / NCIMB 8403 / VKM B-1763)</name>
    <name type="common">Desulfovibrio salexigens</name>
    <dbReference type="NCBI Taxonomy" id="526222"/>
    <lineage>
        <taxon>Bacteria</taxon>
        <taxon>Pseudomonadati</taxon>
        <taxon>Thermodesulfobacteriota</taxon>
        <taxon>Desulfovibrionia</taxon>
        <taxon>Desulfovibrionales</taxon>
        <taxon>Desulfovibrionaceae</taxon>
        <taxon>Maridesulfovibrio</taxon>
    </lineage>
</organism>
<dbReference type="Gene3D" id="3.40.50.1460">
    <property type="match status" value="1"/>
</dbReference>
<evidence type="ECO:0000259" key="1">
    <source>
        <dbReference type="PROSITE" id="PS50208"/>
    </source>
</evidence>
<feature type="domain" description="Caspase family p20" evidence="1">
    <location>
        <begin position="36"/>
        <end position="165"/>
    </location>
</feature>
<dbReference type="PANTHER" id="PTHR22576:SF37">
    <property type="entry name" value="MUCOSA-ASSOCIATED LYMPHOID TISSUE LYMPHOMA TRANSLOCATION PROTEIN 1"/>
    <property type="match status" value="1"/>
</dbReference>
<dbReference type="InterPro" id="IPR011600">
    <property type="entry name" value="Pept_C14_caspase"/>
</dbReference>
<dbReference type="eggNOG" id="COG4249">
    <property type="taxonomic scope" value="Bacteria"/>
</dbReference>
<evidence type="ECO:0000313" key="2">
    <source>
        <dbReference type="EMBL" id="ACS80283.1"/>
    </source>
</evidence>
<dbReference type="EMBL" id="CP001649">
    <property type="protein sequence ID" value="ACS80283.1"/>
    <property type="molecule type" value="Genomic_DNA"/>
</dbReference>
<dbReference type="STRING" id="526222.Desal_2227"/>
<evidence type="ECO:0000313" key="3">
    <source>
        <dbReference type="Proteomes" id="UP000002601"/>
    </source>
</evidence>
<gene>
    <name evidence="2" type="ordered locus">Desal_2227</name>
</gene>
<accession>C6BWK3</accession>
<keyword evidence="3" id="KW-1185">Reference proteome</keyword>
<dbReference type="InterPro" id="IPR029030">
    <property type="entry name" value="Caspase-like_dom_sf"/>
</dbReference>
<name>C6BWK3_MARSD</name>
<dbReference type="Proteomes" id="UP000002601">
    <property type="component" value="Chromosome"/>
</dbReference>
<dbReference type="InterPro" id="IPR052039">
    <property type="entry name" value="Caspase-related_regulators"/>
</dbReference>
<dbReference type="SUPFAM" id="SSF52129">
    <property type="entry name" value="Caspase-like"/>
    <property type="match status" value="1"/>
</dbReference>
<dbReference type="InterPro" id="IPR001309">
    <property type="entry name" value="Pept_C14_p20"/>
</dbReference>
<reference evidence="2 3" key="1">
    <citation type="submission" date="2009-06" db="EMBL/GenBank/DDBJ databases">
        <title>Complete sequence of Desulfovibrio salexigens DSM 2638.</title>
        <authorList>
            <consortium name="US DOE Joint Genome Institute"/>
            <person name="Lucas S."/>
            <person name="Copeland A."/>
            <person name="Lapidus A."/>
            <person name="Glavina del Rio T."/>
            <person name="Tice H."/>
            <person name="Bruce D."/>
            <person name="Goodwin L."/>
            <person name="Pitluck S."/>
            <person name="Munk A.C."/>
            <person name="Brettin T."/>
            <person name="Detter J.C."/>
            <person name="Han C."/>
            <person name="Tapia R."/>
            <person name="Larimer F."/>
            <person name="Land M."/>
            <person name="Hauser L."/>
            <person name="Kyrpides N."/>
            <person name="Anderson I."/>
            <person name="Wall J.D."/>
            <person name="Arkin A.P."/>
            <person name="Dehal P."/>
            <person name="Chivian D."/>
            <person name="Giles B."/>
            <person name="Hazen T.C."/>
        </authorList>
    </citation>
    <scope>NUCLEOTIDE SEQUENCE [LARGE SCALE GENOMIC DNA]</scope>
    <source>
        <strain evidence="3">ATCC 14822 / DSM 2638 / NCIMB 8403 / VKM B-1763</strain>
    </source>
</reference>
<protein>
    <submittedName>
        <fullName evidence="2">Peptidase C14 caspase catalytic subunit p20</fullName>
    </submittedName>
</protein>
<dbReference type="HOGENOM" id="CLU_741289_0_0_7"/>
<dbReference type="AlphaFoldDB" id="C6BWK3"/>
<dbReference type="PANTHER" id="PTHR22576">
    <property type="entry name" value="MUCOSA ASSOCIATED LYMPHOID TISSUE LYMPHOMA TRANSLOCATION PROTEIN 1/PARACASPASE"/>
    <property type="match status" value="1"/>
</dbReference>
<dbReference type="GO" id="GO:0006508">
    <property type="term" value="P:proteolysis"/>
    <property type="evidence" value="ECO:0007669"/>
    <property type="project" value="InterPro"/>
</dbReference>
<dbReference type="PROSITE" id="PS50208">
    <property type="entry name" value="CASPASE_P20"/>
    <property type="match status" value="1"/>
</dbReference>
<dbReference type="GO" id="GO:0004197">
    <property type="term" value="F:cysteine-type endopeptidase activity"/>
    <property type="evidence" value="ECO:0007669"/>
    <property type="project" value="InterPro"/>
</dbReference>